<organism evidence="2 3">
    <name type="scientific">Ancylobacter polymorphus</name>
    <dbReference type="NCBI Taxonomy" id="223390"/>
    <lineage>
        <taxon>Bacteria</taxon>
        <taxon>Pseudomonadati</taxon>
        <taxon>Pseudomonadota</taxon>
        <taxon>Alphaproteobacteria</taxon>
        <taxon>Hyphomicrobiales</taxon>
        <taxon>Xanthobacteraceae</taxon>
        <taxon>Ancylobacter</taxon>
    </lineage>
</organism>
<feature type="domain" description="KAP NTPase" evidence="1">
    <location>
        <begin position="24"/>
        <end position="306"/>
    </location>
</feature>
<name>A0ABU0B697_9HYPH</name>
<dbReference type="EMBL" id="JAUSUI010000001">
    <property type="protein sequence ID" value="MDQ0301338.1"/>
    <property type="molecule type" value="Genomic_DNA"/>
</dbReference>
<dbReference type="Proteomes" id="UP001224682">
    <property type="component" value="Unassembled WGS sequence"/>
</dbReference>
<reference evidence="2 3" key="1">
    <citation type="submission" date="2023-07" db="EMBL/GenBank/DDBJ databases">
        <title>Genomic Encyclopedia of Type Strains, Phase IV (KMG-IV): sequencing the most valuable type-strain genomes for metagenomic binning, comparative biology and taxonomic classification.</title>
        <authorList>
            <person name="Goeker M."/>
        </authorList>
    </citation>
    <scope>NUCLEOTIDE SEQUENCE [LARGE SCALE GENOMIC DNA]</scope>
    <source>
        <strain evidence="2 3">DSM 2457</strain>
    </source>
</reference>
<evidence type="ECO:0000259" key="1">
    <source>
        <dbReference type="Pfam" id="PF07693"/>
    </source>
</evidence>
<proteinExistence type="predicted"/>
<dbReference type="InterPro" id="IPR027417">
    <property type="entry name" value="P-loop_NTPase"/>
</dbReference>
<comment type="caution">
    <text evidence="2">The sequence shown here is derived from an EMBL/GenBank/DDBJ whole genome shotgun (WGS) entry which is preliminary data.</text>
</comment>
<dbReference type="PANTHER" id="PTHR22674:SF6">
    <property type="entry name" value="NTPASE KAP FAMILY P-LOOP DOMAIN-CONTAINING PROTEIN 1"/>
    <property type="match status" value="1"/>
</dbReference>
<dbReference type="InterPro" id="IPR052754">
    <property type="entry name" value="NTPase_KAP_P-loop"/>
</dbReference>
<accession>A0ABU0B697</accession>
<evidence type="ECO:0000313" key="3">
    <source>
        <dbReference type="Proteomes" id="UP001224682"/>
    </source>
</evidence>
<dbReference type="SUPFAM" id="SSF52540">
    <property type="entry name" value="P-loop containing nucleoside triphosphate hydrolases"/>
    <property type="match status" value="1"/>
</dbReference>
<dbReference type="Gene3D" id="3.40.50.300">
    <property type="entry name" value="P-loop containing nucleotide triphosphate hydrolases"/>
    <property type="match status" value="1"/>
</dbReference>
<dbReference type="InterPro" id="IPR011646">
    <property type="entry name" value="KAP_P-loop"/>
</dbReference>
<dbReference type="PANTHER" id="PTHR22674">
    <property type="entry name" value="NTPASE, KAP FAMILY P-LOOP DOMAIN-CONTAINING 1"/>
    <property type="match status" value="1"/>
</dbReference>
<sequence>MTIEVDYGDLPISKPEQDKFGIDGFVRSLARSVTNMRSPSGVVIALNGQWGSGKSSAMNLLKHHLLDATTAGEIELVDFNPWWFRGEEALVLAFFRELYSATKPSLSEKAGKLLPKLGARLLNAGGAVAPIADAVGAPGTGAIASGVMGWLSSMIEDGESVEKLHRQLSEALAGQSKRFVVLIDDIDRLAPDEALAMFRMVKSVGRLPNVIYVLSFDRELAERVVAERFPSEGPHYLEKIVQAAFELPAPLEEDVQRILIEHIDALVGGIEKHRQLNVMNMFHAAVAPEIRTPRDAARYINALTITWPAVDGEVDLGDFIAIEAFRLFQPSIYRAVRDNRALVCEATRDHFERDKGAERLDAVLLSKISEKQRYRDALVRLFPGLDSIWGNTIHHGSGSEKDRRIASTRHFQTYFRMSIDTDTVSRKDLGRILANPADSAAISFILMDALSQQRRDGTTRTAVWLEALDAHAEEIPIDAAEPFLRGVFAVADDINVDSDRARGFSFGDNHLRIHWLLRSLMRGRTTLRERSAILLSAAHAAQLGWLGNLTGSAFDDYHPGEGKSREPDDKCLLTEADTETARALFLDRIRAAALDGSLMDVPQLLRTLYLWLQFLDDDAEIREWIALRIEEDTSLVRLASAFTTQSWSQSSNDLVAIRSDRAFVADLDKFMDPDRFRSNLTGLLARLEVGSDDYRTVDRFLKAWMYRDEHGDRWAGQGDGL</sequence>
<protein>
    <submittedName>
        <fullName evidence="2">KAP-like P-loop ATPase</fullName>
    </submittedName>
</protein>
<dbReference type="RefSeq" id="WP_307017602.1">
    <property type="nucleotide sequence ID" value="NZ_JAUSUI010000001.1"/>
</dbReference>
<evidence type="ECO:0000313" key="2">
    <source>
        <dbReference type="EMBL" id="MDQ0301338.1"/>
    </source>
</evidence>
<gene>
    <name evidence="2" type="ORF">J2S75_000349</name>
</gene>
<keyword evidence="3" id="KW-1185">Reference proteome</keyword>
<dbReference type="Pfam" id="PF07693">
    <property type="entry name" value="KAP_NTPase"/>
    <property type="match status" value="1"/>
</dbReference>